<dbReference type="Gramene" id="AET3Gv20010800.1">
    <property type="protein sequence ID" value="AET3Gv20010800.1"/>
    <property type="gene ID" value="AET3Gv20010800"/>
</dbReference>
<reference evidence="2" key="5">
    <citation type="journal article" date="2021" name="G3 (Bethesda)">
        <title>Aegilops tauschii genome assembly Aet v5.0 features greater sequence contiguity and improved annotation.</title>
        <authorList>
            <person name="Wang L."/>
            <person name="Zhu T."/>
            <person name="Rodriguez J.C."/>
            <person name="Deal K.R."/>
            <person name="Dubcovsky J."/>
            <person name="McGuire P.E."/>
            <person name="Lux T."/>
            <person name="Spannagl M."/>
            <person name="Mayer K.F.X."/>
            <person name="Baldrich P."/>
            <person name="Meyers B.C."/>
            <person name="Huo N."/>
            <person name="Gu Y.Q."/>
            <person name="Zhou H."/>
            <person name="Devos K.M."/>
            <person name="Bennetzen J.L."/>
            <person name="Unver T."/>
            <person name="Budak H."/>
            <person name="Gulick P.J."/>
            <person name="Galiba G."/>
            <person name="Kalapos B."/>
            <person name="Nelson D.R."/>
            <person name="Li P."/>
            <person name="You F.M."/>
            <person name="Luo M.C."/>
            <person name="Dvorak J."/>
        </authorList>
    </citation>
    <scope>NUCLEOTIDE SEQUENCE [LARGE SCALE GENOMIC DNA]</scope>
    <source>
        <strain evidence="2">cv. AL8/78</strain>
    </source>
</reference>
<proteinExistence type="predicted"/>
<dbReference type="AlphaFoldDB" id="A0A453DNL4"/>
<reference evidence="3" key="2">
    <citation type="journal article" date="2017" name="Nat. Plants">
        <title>The Aegilops tauschii genome reveals multiple impacts of transposons.</title>
        <authorList>
            <person name="Zhao G."/>
            <person name="Zou C."/>
            <person name="Li K."/>
            <person name="Wang K."/>
            <person name="Li T."/>
            <person name="Gao L."/>
            <person name="Zhang X."/>
            <person name="Wang H."/>
            <person name="Yang Z."/>
            <person name="Liu X."/>
            <person name="Jiang W."/>
            <person name="Mao L."/>
            <person name="Kong X."/>
            <person name="Jiao Y."/>
            <person name="Jia J."/>
        </authorList>
    </citation>
    <scope>NUCLEOTIDE SEQUENCE [LARGE SCALE GENOMIC DNA]</scope>
    <source>
        <strain evidence="3">cv. AL8/78</strain>
    </source>
</reference>
<dbReference type="EnsemblPlants" id="AET3Gv20010800.1">
    <property type="protein sequence ID" value="AET3Gv20010800.1"/>
    <property type="gene ID" value="AET3Gv20010800"/>
</dbReference>
<protein>
    <submittedName>
        <fullName evidence="2">Uncharacterized protein</fullName>
    </submittedName>
</protein>
<reference evidence="2" key="3">
    <citation type="journal article" date="2017" name="Nature">
        <title>Genome sequence of the progenitor of the wheat D genome Aegilops tauschii.</title>
        <authorList>
            <person name="Luo M.C."/>
            <person name="Gu Y.Q."/>
            <person name="Puiu D."/>
            <person name="Wang H."/>
            <person name="Twardziok S.O."/>
            <person name="Deal K.R."/>
            <person name="Huo N."/>
            <person name="Zhu T."/>
            <person name="Wang L."/>
            <person name="Wang Y."/>
            <person name="McGuire P.E."/>
            <person name="Liu S."/>
            <person name="Long H."/>
            <person name="Ramasamy R.K."/>
            <person name="Rodriguez J.C."/>
            <person name="Van S.L."/>
            <person name="Yuan L."/>
            <person name="Wang Z."/>
            <person name="Xia Z."/>
            <person name="Xiao L."/>
            <person name="Anderson O.D."/>
            <person name="Ouyang S."/>
            <person name="Liang Y."/>
            <person name="Zimin A.V."/>
            <person name="Pertea G."/>
            <person name="Qi P."/>
            <person name="Bennetzen J.L."/>
            <person name="Dai X."/>
            <person name="Dawson M.W."/>
            <person name="Muller H.G."/>
            <person name="Kugler K."/>
            <person name="Rivarola-Duarte L."/>
            <person name="Spannagl M."/>
            <person name="Mayer K.F.X."/>
            <person name="Lu F.H."/>
            <person name="Bevan M.W."/>
            <person name="Leroy P."/>
            <person name="Li P."/>
            <person name="You F.M."/>
            <person name="Sun Q."/>
            <person name="Liu Z."/>
            <person name="Lyons E."/>
            <person name="Wicker T."/>
            <person name="Salzberg S.L."/>
            <person name="Devos K.M."/>
            <person name="Dvorak J."/>
        </authorList>
    </citation>
    <scope>NUCLEOTIDE SEQUENCE [LARGE SCALE GENOMIC DNA]</scope>
    <source>
        <strain evidence="2">cv. AL8/78</strain>
    </source>
</reference>
<reference evidence="2" key="4">
    <citation type="submission" date="2019-03" db="UniProtKB">
        <authorList>
            <consortium name="EnsemblPlants"/>
        </authorList>
    </citation>
    <scope>IDENTIFICATION</scope>
</reference>
<keyword evidence="1" id="KW-1133">Transmembrane helix</keyword>
<reference evidence="3" key="1">
    <citation type="journal article" date="2014" name="Science">
        <title>Ancient hybridizations among the ancestral genomes of bread wheat.</title>
        <authorList>
            <consortium name="International Wheat Genome Sequencing Consortium,"/>
            <person name="Marcussen T."/>
            <person name="Sandve S.R."/>
            <person name="Heier L."/>
            <person name="Spannagl M."/>
            <person name="Pfeifer M."/>
            <person name="Jakobsen K.S."/>
            <person name="Wulff B.B."/>
            <person name="Steuernagel B."/>
            <person name="Mayer K.F."/>
            <person name="Olsen O.A."/>
        </authorList>
    </citation>
    <scope>NUCLEOTIDE SEQUENCE [LARGE SCALE GENOMIC DNA]</scope>
    <source>
        <strain evidence="3">cv. AL8/78</strain>
    </source>
</reference>
<evidence type="ECO:0000313" key="2">
    <source>
        <dbReference type="EnsemblPlants" id="AET3Gv20010800.1"/>
    </source>
</evidence>
<dbReference type="Proteomes" id="UP000015105">
    <property type="component" value="Chromosome 3D"/>
</dbReference>
<name>A0A453DNL4_AEGTS</name>
<keyword evidence="1" id="KW-0812">Transmembrane</keyword>
<organism evidence="2 3">
    <name type="scientific">Aegilops tauschii subsp. strangulata</name>
    <name type="common">Goatgrass</name>
    <dbReference type="NCBI Taxonomy" id="200361"/>
    <lineage>
        <taxon>Eukaryota</taxon>
        <taxon>Viridiplantae</taxon>
        <taxon>Streptophyta</taxon>
        <taxon>Embryophyta</taxon>
        <taxon>Tracheophyta</taxon>
        <taxon>Spermatophyta</taxon>
        <taxon>Magnoliopsida</taxon>
        <taxon>Liliopsida</taxon>
        <taxon>Poales</taxon>
        <taxon>Poaceae</taxon>
        <taxon>BOP clade</taxon>
        <taxon>Pooideae</taxon>
        <taxon>Triticodae</taxon>
        <taxon>Triticeae</taxon>
        <taxon>Triticinae</taxon>
        <taxon>Aegilops</taxon>
    </lineage>
</organism>
<accession>A0A453DNL4</accession>
<sequence length="167" mass="17695">AYSHLSYLETFSCSTYLPLTLSSYKACSATMAAAGASLLAAVVFSMLVMSSLGHPRPLCNDCDTQCRANCTAEVRTSCSSYCSGGGGGPREGCRRNILQQCTANGICCSSNGTCTCDCNDVAESGCKGVSDDTQHCDPCKRGIFDQCFPTCNEDCNNNCKKKECHHA</sequence>
<keyword evidence="1" id="KW-0472">Membrane</keyword>
<evidence type="ECO:0000313" key="3">
    <source>
        <dbReference type="Proteomes" id="UP000015105"/>
    </source>
</evidence>
<evidence type="ECO:0000256" key="1">
    <source>
        <dbReference type="SAM" id="Phobius"/>
    </source>
</evidence>
<feature type="transmembrane region" description="Helical" evidence="1">
    <location>
        <begin position="29"/>
        <end position="48"/>
    </location>
</feature>
<keyword evidence="3" id="KW-1185">Reference proteome</keyword>